<evidence type="ECO:0000259" key="3">
    <source>
        <dbReference type="PROSITE" id="PS50048"/>
    </source>
</evidence>
<sequence>MVGVPGRSKACVTCRRRRKGCDGRRPECTQCITAGLACAGYARQTIFVNWTEGATPATYSRRDQPSDSRTGGLGPEDPENSCQNGSRVWPRRHQQGQAMQPLSHGLARTACIDQFNGLFWHEYLPHGRTASTLANQHCGSEGFLLVAETMYAAHPAVEKVLVGLSMATVGRRTGDAALVQAGIRAYSGTARTLAGMIGSGSAATASDVALILVKGLNTFEIMFGEDHADAVAQGRKLISHMDGEAALLESRGPASLQSGAAHEMLVVGRQYLIVNQFKTRKRSFLHSPEWQTVPWQLIPKNSRDRVVDITLDLVGLFEDVDLLDAAARRGDPSHRSLRLDLVDTCWQLDERLQRWHAEDAPVLDFFDRSGKLRDHWTADDYVQADLIFTYWTACLLLYEIMAPLLDTPTPFDDDEAAPQAPALPTRCDPVLYLRRLGRTLPILLQPSAGLIAIARGSYHLGVALYVLYTHPYTDRLELMDLYARLLTPSGDGAPSLAPFVKSLMAELVPGARAV</sequence>
<dbReference type="Proteomes" id="UP000070501">
    <property type="component" value="Unassembled WGS sequence"/>
</dbReference>
<evidence type="ECO:0000313" key="5">
    <source>
        <dbReference type="Proteomes" id="UP000070501"/>
    </source>
</evidence>
<dbReference type="OrthoDB" id="3525185at2759"/>
<dbReference type="GO" id="GO:0000981">
    <property type="term" value="F:DNA-binding transcription factor activity, RNA polymerase II-specific"/>
    <property type="evidence" value="ECO:0007669"/>
    <property type="project" value="InterPro"/>
</dbReference>
<dbReference type="SUPFAM" id="SSF57701">
    <property type="entry name" value="Zn2/Cys6 DNA-binding domain"/>
    <property type="match status" value="1"/>
</dbReference>
<dbReference type="InterPro" id="IPR036864">
    <property type="entry name" value="Zn2-C6_fun-type_DNA-bd_sf"/>
</dbReference>
<dbReference type="PROSITE" id="PS00463">
    <property type="entry name" value="ZN2_CY6_FUNGAL_1"/>
    <property type="match status" value="1"/>
</dbReference>
<dbReference type="SMART" id="SM00066">
    <property type="entry name" value="GAL4"/>
    <property type="match status" value="1"/>
</dbReference>
<evidence type="ECO:0000256" key="2">
    <source>
        <dbReference type="SAM" id="MobiDB-lite"/>
    </source>
</evidence>
<dbReference type="PANTHER" id="PTHR38111:SF11">
    <property type="entry name" value="TRANSCRIPTION FACTOR DOMAIN-CONTAINING PROTEIN-RELATED"/>
    <property type="match status" value="1"/>
</dbReference>
<feature type="domain" description="Zn(2)-C6 fungal-type" evidence="3">
    <location>
        <begin position="10"/>
        <end position="38"/>
    </location>
</feature>
<dbReference type="Pfam" id="PF00172">
    <property type="entry name" value="Zn_clus"/>
    <property type="match status" value="1"/>
</dbReference>
<dbReference type="GO" id="GO:0008270">
    <property type="term" value="F:zinc ion binding"/>
    <property type="evidence" value="ECO:0007669"/>
    <property type="project" value="InterPro"/>
</dbReference>
<dbReference type="InterPro" id="IPR053178">
    <property type="entry name" value="Osmoadaptation_assoc"/>
</dbReference>
<protein>
    <recommendedName>
        <fullName evidence="3">Zn(2)-C6 fungal-type domain-containing protein</fullName>
    </recommendedName>
</protein>
<dbReference type="InterPro" id="IPR001138">
    <property type="entry name" value="Zn2Cys6_DnaBD"/>
</dbReference>
<feature type="region of interest" description="Disordered" evidence="2">
    <location>
        <begin position="57"/>
        <end position="86"/>
    </location>
</feature>
<keyword evidence="1" id="KW-0539">Nucleus</keyword>
<dbReference type="PANTHER" id="PTHR38111">
    <property type="entry name" value="ZN(2)-C6 FUNGAL-TYPE DOMAIN-CONTAINING PROTEIN-RELATED"/>
    <property type="match status" value="1"/>
</dbReference>
<keyword evidence="5" id="KW-1185">Reference proteome</keyword>
<dbReference type="InParanoid" id="A0A136IXC5"/>
<dbReference type="STRING" id="196109.A0A136IXC5"/>
<dbReference type="AlphaFoldDB" id="A0A136IXC5"/>
<organism evidence="4 5">
    <name type="scientific">Microdochium bolleyi</name>
    <dbReference type="NCBI Taxonomy" id="196109"/>
    <lineage>
        <taxon>Eukaryota</taxon>
        <taxon>Fungi</taxon>
        <taxon>Dikarya</taxon>
        <taxon>Ascomycota</taxon>
        <taxon>Pezizomycotina</taxon>
        <taxon>Sordariomycetes</taxon>
        <taxon>Xylariomycetidae</taxon>
        <taxon>Xylariales</taxon>
        <taxon>Microdochiaceae</taxon>
        <taxon>Microdochium</taxon>
    </lineage>
</organism>
<dbReference type="CDD" id="cd00067">
    <property type="entry name" value="GAL4"/>
    <property type="match status" value="1"/>
</dbReference>
<dbReference type="EMBL" id="KQ964255">
    <property type="protein sequence ID" value="KXJ89531.1"/>
    <property type="molecule type" value="Genomic_DNA"/>
</dbReference>
<name>A0A136IXC5_9PEZI</name>
<proteinExistence type="predicted"/>
<accession>A0A136IXC5</accession>
<dbReference type="PROSITE" id="PS50048">
    <property type="entry name" value="ZN2_CY6_FUNGAL_2"/>
    <property type="match status" value="1"/>
</dbReference>
<evidence type="ECO:0000256" key="1">
    <source>
        <dbReference type="ARBA" id="ARBA00023242"/>
    </source>
</evidence>
<gene>
    <name evidence="4" type="ORF">Micbo1qcDRAFT_206463</name>
</gene>
<dbReference type="Gene3D" id="4.10.240.10">
    <property type="entry name" value="Zn(2)-C6 fungal-type DNA-binding domain"/>
    <property type="match status" value="1"/>
</dbReference>
<evidence type="ECO:0000313" key="4">
    <source>
        <dbReference type="EMBL" id="KXJ89531.1"/>
    </source>
</evidence>
<reference evidence="5" key="1">
    <citation type="submission" date="2016-02" db="EMBL/GenBank/DDBJ databases">
        <title>Draft genome sequence of Microdochium bolleyi, a fungal endophyte of beachgrass.</title>
        <authorList>
            <consortium name="DOE Joint Genome Institute"/>
            <person name="David A.S."/>
            <person name="May G."/>
            <person name="Haridas S."/>
            <person name="Lim J."/>
            <person name="Wang M."/>
            <person name="Labutti K."/>
            <person name="Lipzen A."/>
            <person name="Barry K."/>
            <person name="Grigoriev I.V."/>
        </authorList>
    </citation>
    <scope>NUCLEOTIDE SEQUENCE [LARGE SCALE GENOMIC DNA]</scope>
    <source>
        <strain evidence="5">J235TASD1</strain>
    </source>
</reference>